<sequence>MVDSELECLLTCASSKEMWDSLSAIHEQKSATNKLILTQRFHKYKMNSTDSVVQHVAKIRNTASMLGNLDEQISDVVGQDSSQFTVKVQPP</sequence>
<dbReference type="Proteomes" id="UP000036403">
    <property type="component" value="Unassembled WGS sequence"/>
</dbReference>
<comment type="caution">
    <text evidence="1">The sequence shown here is derived from an EMBL/GenBank/DDBJ whole genome shotgun (WGS) entry which is preliminary data.</text>
</comment>
<evidence type="ECO:0000313" key="1">
    <source>
        <dbReference type="EMBL" id="KMQ94040.1"/>
    </source>
</evidence>
<dbReference type="EMBL" id="LBMM01003034">
    <property type="protein sequence ID" value="KMQ94040.1"/>
    <property type="molecule type" value="Genomic_DNA"/>
</dbReference>
<dbReference type="Pfam" id="PF14223">
    <property type="entry name" value="Retrotran_gag_2"/>
    <property type="match status" value="1"/>
</dbReference>
<proteinExistence type="predicted"/>
<keyword evidence="2" id="KW-1185">Reference proteome</keyword>
<reference evidence="1 2" key="1">
    <citation type="submission" date="2015-04" db="EMBL/GenBank/DDBJ databases">
        <title>Lasius niger genome sequencing.</title>
        <authorList>
            <person name="Konorov E.A."/>
            <person name="Nikitin M.A."/>
            <person name="Kirill M.V."/>
            <person name="Chang P."/>
        </authorList>
    </citation>
    <scope>NUCLEOTIDE SEQUENCE [LARGE SCALE GENOMIC DNA]</scope>
    <source>
        <tissue evidence="1">Whole</tissue>
    </source>
</reference>
<protein>
    <submittedName>
        <fullName evidence="1">Copia</fullName>
    </submittedName>
</protein>
<accession>A0A0J7NNF7</accession>
<organism evidence="1 2">
    <name type="scientific">Lasius niger</name>
    <name type="common">Black garden ant</name>
    <dbReference type="NCBI Taxonomy" id="67767"/>
    <lineage>
        <taxon>Eukaryota</taxon>
        <taxon>Metazoa</taxon>
        <taxon>Ecdysozoa</taxon>
        <taxon>Arthropoda</taxon>
        <taxon>Hexapoda</taxon>
        <taxon>Insecta</taxon>
        <taxon>Pterygota</taxon>
        <taxon>Neoptera</taxon>
        <taxon>Endopterygota</taxon>
        <taxon>Hymenoptera</taxon>
        <taxon>Apocrita</taxon>
        <taxon>Aculeata</taxon>
        <taxon>Formicoidea</taxon>
        <taxon>Formicidae</taxon>
        <taxon>Formicinae</taxon>
        <taxon>Lasius</taxon>
        <taxon>Lasius</taxon>
    </lineage>
</organism>
<name>A0A0J7NNF7_LASNI</name>
<dbReference type="AlphaFoldDB" id="A0A0J7NNF7"/>
<evidence type="ECO:0000313" key="2">
    <source>
        <dbReference type="Proteomes" id="UP000036403"/>
    </source>
</evidence>
<dbReference type="PaxDb" id="67767-A0A0J7NNF7"/>
<gene>
    <name evidence="1" type="ORF">RF55_5823</name>
</gene>
<dbReference type="OrthoDB" id="8063677at2759"/>
<dbReference type="STRING" id="67767.A0A0J7NNF7"/>